<dbReference type="InterPro" id="IPR000683">
    <property type="entry name" value="Gfo/Idh/MocA-like_OxRdtase_N"/>
</dbReference>
<dbReference type="InterPro" id="IPR036291">
    <property type="entry name" value="NAD(P)-bd_dom_sf"/>
</dbReference>
<dbReference type="SUPFAM" id="SSF51735">
    <property type="entry name" value="NAD(P)-binding Rossmann-fold domains"/>
    <property type="match status" value="1"/>
</dbReference>
<evidence type="ECO:0000259" key="1">
    <source>
        <dbReference type="Pfam" id="PF01408"/>
    </source>
</evidence>
<dbReference type="PANTHER" id="PTHR43377">
    <property type="entry name" value="BILIVERDIN REDUCTASE A"/>
    <property type="match status" value="1"/>
</dbReference>
<dbReference type="Gene3D" id="3.40.50.720">
    <property type="entry name" value="NAD(P)-binding Rossmann-like Domain"/>
    <property type="match status" value="1"/>
</dbReference>
<keyword evidence="4" id="KW-1185">Reference proteome</keyword>
<gene>
    <name evidence="3" type="ORF">H7849_05910</name>
</gene>
<dbReference type="InterPro" id="IPR051450">
    <property type="entry name" value="Gfo/Idh/MocA_Oxidoreductases"/>
</dbReference>
<dbReference type="KEGG" id="adin:H7849_05910"/>
<dbReference type="Pfam" id="PF22725">
    <property type="entry name" value="GFO_IDH_MocA_C3"/>
    <property type="match status" value="1"/>
</dbReference>
<accession>A0A7G8BLR2</accession>
<evidence type="ECO:0000313" key="4">
    <source>
        <dbReference type="Proteomes" id="UP000515312"/>
    </source>
</evidence>
<dbReference type="AlphaFoldDB" id="A0A7G8BLR2"/>
<organism evidence="3 4">
    <name type="scientific">Alloacidobacterium dinghuense</name>
    <dbReference type="NCBI Taxonomy" id="2763107"/>
    <lineage>
        <taxon>Bacteria</taxon>
        <taxon>Pseudomonadati</taxon>
        <taxon>Acidobacteriota</taxon>
        <taxon>Terriglobia</taxon>
        <taxon>Terriglobales</taxon>
        <taxon>Acidobacteriaceae</taxon>
        <taxon>Alloacidobacterium</taxon>
    </lineage>
</organism>
<feature type="domain" description="GFO/IDH/MocA-like oxidoreductase" evidence="2">
    <location>
        <begin position="141"/>
        <end position="242"/>
    </location>
</feature>
<protein>
    <submittedName>
        <fullName evidence="3">Gfo/Idh/MocA family oxidoreductase</fullName>
    </submittedName>
</protein>
<proteinExistence type="predicted"/>
<sequence>MSYPTVFRGGGTVNFGVIGYGYWGPNVVRNLTSLEESHVLAIAEMSPAARKRAQKAYPGIHVTPDASEVISAPNIDAVAVITPVWTHYELAKAALENGKHVFVEKPFTSNTAQGEELINLAQRKNLRIMVDHTFLFTGAVKKIWELLDEGTLGKLYYYDSTRVNLGLFQHDVNVLWDLAPHDLSIMDYLIKGSPEAVVATGQSHLNGHEDVAYMTLYFPEKVIAHINVNWLSPVKVRTTLLGGEKRMLVWNDLEADEKVKVYDKGVNITNREGVYELLVNYRSGDMWAPQLEQVEALRQELSYFVDCISSGKNPFNDGCAGLRVVKMLEAASESLSKKGSLVYL</sequence>
<dbReference type="Gene3D" id="3.30.360.10">
    <property type="entry name" value="Dihydrodipicolinate Reductase, domain 2"/>
    <property type="match status" value="1"/>
</dbReference>
<evidence type="ECO:0000313" key="3">
    <source>
        <dbReference type="EMBL" id="QNI33482.1"/>
    </source>
</evidence>
<name>A0A7G8BLR2_9BACT</name>
<dbReference type="PANTHER" id="PTHR43377:SF6">
    <property type="entry name" value="GFO_IDH_MOCA-LIKE OXIDOREDUCTASE N-TERMINAL DOMAIN-CONTAINING PROTEIN"/>
    <property type="match status" value="1"/>
</dbReference>
<dbReference type="InterPro" id="IPR055170">
    <property type="entry name" value="GFO_IDH_MocA-like_dom"/>
</dbReference>
<evidence type="ECO:0000259" key="2">
    <source>
        <dbReference type="Pfam" id="PF22725"/>
    </source>
</evidence>
<dbReference type="SUPFAM" id="SSF55347">
    <property type="entry name" value="Glyceraldehyde-3-phosphate dehydrogenase-like, C-terminal domain"/>
    <property type="match status" value="1"/>
</dbReference>
<feature type="domain" description="Gfo/Idh/MocA-like oxidoreductase N-terminal" evidence="1">
    <location>
        <begin position="13"/>
        <end position="132"/>
    </location>
</feature>
<dbReference type="GO" id="GO:0000166">
    <property type="term" value="F:nucleotide binding"/>
    <property type="evidence" value="ECO:0007669"/>
    <property type="project" value="InterPro"/>
</dbReference>
<dbReference type="Proteomes" id="UP000515312">
    <property type="component" value="Chromosome"/>
</dbReference>
<dbReference type="EMBL" id="CP060394">
    <property type="protein sequence ID" value="QNI33482.1"/>
    <property type="molecule type" value="Genomic_DNA"/>
</dbReference>
<dbReference type="Pfam" id="PF01408">
    <property type="entry name" value="GFO_IDH_MocA"/>
    <property type="match status" value="1"/>
</dbReference>
<reference evidence="3 4" key="1">
    <citation type="submission" date="2020-08" db="EMBL/GenBank/DDBJ databases">
        <title>Edaphobacter telluris sp. nov. and Acidobacterium dinghuensis sp. nov., two acidobacteria isolated from forest soil.</title>
        <authorList>
            <person name="Fu J."/>
            <person name="Qiu L."/>
        </authorList>
    </citation>
    <scope>NUCLEOTIDE SEQUENCE [LARGE SCALE GENOMIC DNA]</scope>
    <source>
        <strain evidence="3">4Y35</strain>
    </source>
</reference>